<name>A0ABM7QR51_9GAMM</name>
<dbReference type="InterPro" id="IPR005498">
    <property type="entry name" value="T4SS_VirB10/TraB/TrbI"/>
</dbReference>
<organism evidence="3 4">
    <name type="scientific">Allochromatium tepidum</name>
    <dbReference type="NCBI Taxonomy" id="553982"/>
    <lineage>
        <taxon>Bacteria</taxon>
        <taxon>Pseudomonadati</taxon>
        <taxon>Pseudomonadota</taxon>
        <taxon>Gammaproteobacteria</taxon>
        <taxon>Chromatiales</taxon>
        <taxon>Chromatiaceae</taxon>
        <taxon>Allochromatium</taxon>
    </lineage>
</organism>
<feature type="region of interest" description="Disordered" evidence="1">
    <location>
        <begin position="436"/>
        <end position="498"/>
    </location>
</feature>
<feature type="compositionally biased region" description="Pro residues" evidence="1">
    <location>
        <begin position="458"/>
        <end position="474"/>
    </location>
</feature>
<sequence length="498" mass="52937">MNIVESYKRLNPGVRRSVLVGGVLGGVLAVSTLLMSMVEREAAQRPQADRPEVTVVSPQRMTGVEQFSAEMEAMKRQLQDLQNQTRELREQNEELKRKQREAPGASSPDMDTFSVNEAEFFDPEALAPELAEEPPDREGGDGRDAFALEAPPPFSDVAPSSAMTPSAMPSLPPALPPPMSTVPSTVPAQPQFRVISEAGELTGEAIDREINATEESADEKVYIPAGSMFTGVLLNGLDAPTTTAAQKNPTPVVMRIKREAVLPNYASIDVRECFLLAAGYGQLSSERVIMRAETLSCVRTDGQVFETKLDSYIVGTDGKVGMPGRLVSKQGQMIARSLLAGVFAGLGDALDVDKVDSLNINPDGKSIYEQENLSSVFQSGTASGLSSAANMVAKFYLDMAKETFPVVEVPAGEVGTIVVTRGGTLPLKGSTSLQLYADSSSKTPRPQASAAAASTPSNPAPPPPQVSPAQPPTMPRLDAAFDAQRRSGQPTFGSGVGW</sequence>
<evidence type="ECO:0000313" key="4">
    <source>
        <dbReference type="Proteomes" id="UP000680679"/>
    </source>
</evidence>
<accession>A0ABM7QR51</accession>
<feature type="region of interest" description="Disordered" evidence="1">
    <location>
        <begin position="90"/>
        <end position="112"/>
    </location>
</feature>
<feature type="transmembrane region" description="Helical" evidence="2">
    <location>
        <begin position="18"/>
        <end position="38"/>
    </location>
</feature>
<keyword evidence="2" id="KW-0472">Membrane</keyword>
<keyword evidence="2" id="KW-1133">Transmembrane helix</keyword>
<keyword evidence="4" id="KW-1185">Reference proteome</keyword>
<dbReference type="CDD" id="cd16430">
    <property type="entry name" value="TraB"/>
    <property type="match status" value="1"/>
</dbReference>
<proteinExistence type="predicted"/>
<dbReference type="Proteomes" id="UP000680679">
    <property type="component" value="Plasmid pAt1"/>
</dbReference>
<protein>
    <submittedName>
        <fullName evidence="3">Conjugative transfer factor, TraB</fullName>
    </submittedName>
</protein>
<feature type="compositionally biased region" description="Low complexity" evidence="1">
    <location>
        <begin position="443"/>
        <end position="457"/>
    </location>
</feature>
<keyword evidence="3" id="KW-0614">Plasmid</keyword>
<evidence type="ECO:0000313" key="3">
    <source>
        <dbReference type="EMBL" id="BCU08431.1"/>
    </source>
</evidence>
<dbReference type="RefSeq" id="WP_213381912.1">
    <property type="nucleotide sequence ID" value="NZ_AP024564.1"/>
</dbReference>
<reference evidence="3 4" key="1">
    <citation type="submission" date="2021-04" db="EMBL/GenBank/DDBJ databases">
        <title>Complete genome sequencing of Allochromatium tepidum strain NZ.</title>
        <authorList>
            <person name="Tsukatani Y."/>
            <person name="Mori H."/>
        </authorList>
    </citation>
    <scope>NUCLEOTIDE SEQUENCE [LARGE SCALE GENOMIC DNA]</scope>
    <source>
        <strain evidence="3 4">NZ</strain>
        <plasmid evidence="3 4">pAt1</plasmid>
    </source>
</reference>
<geneLocation type="plasmid" evidence="3 4">
    <name>pAt1</name>
</geneLocation>
<gene>
    <name evidence="3" type="primary">traB</name>
    <name evidence="3" type="ORF">Atep_31080</name>
</gene>
<feature type="compositionally biased region" description="Basic and acidic residues" evidence="1">
    <location>
        <begin position="134"/>
        <end position="146"/>
    </location>
</feature>
<keyword evidence="2" id="KW-0812">Transmembrane</keyword>
<evidence type="ECO:0000256" key="1">
    <source>
        <dbReference type="SAM" id="MobiDB-lite"/>
    </source>
</evidence>
<feature type="region of interest" description="Disordered" evidence="1">
    <location>
        <begin position="131"/>
        <end position="167"/>
    </location>
</feature>
<dbReference type="Pfam" id="PF03743">
    <property type="entry name" value="TrbI"/>
    <property type="match status" value="1"/>
</dbReference>
<dbReference type="EMBL" id="AP024564">
    <property type="protein sequence ID" value="BCU08431.1"/>
    <property type="molecule type" value="Genomic_DNA"/>
</dbReference>
<feature type="compositionally biased region" description="Low complexity" evidence="1">
    <location>
        <begin position="157"/>
        <end position="167"/>
    </location>
</feature>
<evidence type="ECO:0000256" key="2">
    <source>
        <dbReference type="SAM" id="Phobius"/>
    </source>
</evidence>